<keyword evidence="4" id="KW-1133">Transmembrane helix</keyword>
<comment type="subcellular location">
    <subcellularLocation>
        <location evidence="1">Membrane</location>
        <topology evidence="1">Single-pass membrane protein</topology>
    </subcellularLocation>
</comment>
<dbReference type="NCBIfam" id="TIGR01932">
    <property type="entry name" value="hflC"/>
    <property type="match status" value="1"/>
</dbReference>
<evidence type="ECO:0000313" key="9">
    <source>
        <dbReference type="Proteomes" id="UP000563524"/>
    </source>
</evidence>
<dbReference type="InterPro" id="IPR036013">
    <property type="entry name" value="Band_7/SPFH_dom_sf"/>
</dbReference>
<evidence type="ECO:0000259" key="7">
    <source>
        <dbReference type="SMART" id="SM00244"/>
    </source>
</evidence>
<keyword evidence="8" id="KW-0645">Protease</keyword>
<dbReference type="GO" id="GO:0006508">
    <property type="term" value="P:proteolysis"/>
    <property type="evidence" value="ECO:0007669"/>
    <property type="project" value="UniProtKB-KW"/>
</dbReference>
<gene>
    <name evidence="8" type="ORF">GGQ59_001682</name>
</gene>
<dbReference type="GO" id="GO:0016020">
    <property type="term" value="C:membrane"/>
    <property type="evidence" value="ECO:0007669"/>
    <property type="project" value="UniProtKB-SubCell"/>
</dbReference>
<reference evidence="8 9" key="1">
    <citation type="submission" date="2020-08" db="EMBL/GenBank/DDBJ databases">
        <title>Genomic Encyclopedia of Type Strains, Phase IV (KMG-IV): sequencing the most valuable type-strain genomes for metagenomic binning, comparative biology and taxonomic classification.</title>
        <authorList>
            <person name="Goeker M."/>
        </authorList>
    </citation>
    <scope>NUCLEOTIDE SEQUENCE [LARGE SCALE GENOMIC DNA]</scope>
    <source>
        <strain evidence="8 9">DSM 102850</strain>
    </source>
</reference>
<dbReference type="PIRSF" id="PIRSF005651">
    <property type="entry name" value="HflC"/>
    <property type="match status" value="1"/>
</dbReference>
<evidence type="ECO:0000256" key="3">
    <source>
        <dbReference type="ARBA" id="ARBA00022692"/>
    </source>
</evidence>
<protein>
    <recommendedName>
        <fullName evidence="6">Protein HflC</fullName>
    </recommendedName>
</protein>
<comment type="caution">
    <text evidence="8">The sequence shown here is derived from an EMBL/GenBank/DDBJ whole genome shotgun (WGS) entry which is preliminary data.</text>
</comment>
<dbReference type="EMBL" id="JACHOB010000003">
    <property type="protein sequence ID" value="MBB4659157.1"/>
    <property type="molecule type" value="Genomic_DNA"/>
</dbReference>
<comment type="similarity">
    <text evidence="2 6">Belongs to the band 7/mec-2 family. HflC subfamily.</text>
</comment>
<dbReference type="PANTHER" id="PTHR42911:SF1">
    <property type="entry name" value="MODULATOR OF FTSH PROTEASE HFLC"/>
    <property type="match status" value="1"/>
</dbReference>
<organism evidence="8 9">
    <name type="scientific">Parvularcula dongshanensis</name>
    <dbReference type="NCBI Taxonomy" id="1173995"/>
    <lineage>
        <taxon>Bacteria</taxon>
        <taxon>Pseudomonadati</taxon>
        <taxon>Pseudomonadota</taxon>
        <taxon>Alphaproteobacteria</taxon>
        <taxon>Parvularculales</taxon>
        <taxon>Parvularculaceae</taxon>
        <taxon>Parvularcula</taxon>
    </lineage>
</organism>
<comment type="function">
    <text evidence="6">HflC and HflK could regulate a protease.</text>
</comment>
<evidence type="ECO:0000256" key="1">
    <source>
        <dbReference type="ARBA" id="ARBA00004167"/>
    </source>
</evidence>
<keyword evidence="3" id="KW-0812">Transmembrane</keyword>
<evidence type="ECO:0000256" key="6">
    <source>
        <dbReference type="PIRNR" id="PIRNR005651"/>
    </source>
</evidence>
<dbReference type="GO" id="GO:0008233">
    <property type="term" value="F:peptidase activity"/>
    <property type="evidence" value="ECO:0007669"/>
    <property type="project" value="UniProtKB-KW"/>
</dbReference>
<dbReference type="Gene3D" id="3.30.479.30">
    <property type="entry name" value="Band 7 domain"/>
    <property type="match status" value="1"/>
</dbReference>
<feature type="domain" description="Band 7" evidence="7">
    <location>
        <begin position="21"/>
        <end position="194"/>
    </location>
</feature>
<evidence type="ECO:0000256" key="4">
    <source>
        <dbReference type="ARBA" id="ARBA00022989"/>
    </source>
</evidence>
<keyword evidence="8" id="KW-0378">Hydrolase</keyword>
<dbReference type="PANTHER" id="PTHR42911">
    <property type="entry name" value="MODULATOR OF FTSH PROTEASE HFLC"/>
    <property type="match status" value="1"/>
</dbReference>
<dbReference type="SMART" id="SM00244">
    <property type="entry name" value="PHB"/>
    <property type="match status" value="1"/>
</dbReference>
<evidence type="ECO:0000313" key="8">
    <source>
        <dbReference type="EMBL" id="MBB4659157.1"/>
    </source>
</evidence>
<dbReference type="Proteomes" id="UP000563524">
    <property type="component" value="Unassembled WGS sequence"/>
</dbReference>
<dbReference type="InterPro" id="IPR001107">
    <property type="entry name" value="Band_7"/>
</dbReference>
<name>A0A840I314_9PROT</name>
<dbReference type="RefSeq" id="WP_183817481.1">
    <property type="nucleotide sequence ID" value="NZ_JACHOB010000003.1"/>
</dbReference>
<sequence length="302" mass="34303">MTPKRVLLIVLGFIALFVLSSVLFTVREDQQAIVLQFGDPVRVLTDDETGLHAKVPLAQNVIFLDSRNLEFDLRNPIELIVANEERLLVDAFVRYIITDPLQYFQRFSQGGRDPESMRDSFNNRLTNVLGEAMREVAGGKQISQIIDSERVEVMSAIQQSVAAEAEALGVQIVDVRIRQADFPAENAQNVYERMKSDYDQQAQRIRADGDRRAQEIRAQADKQVVTILAEAEEEAQSIRGEADGQRNAIFAQAYNRDPEFFAFYRSLNAYQRSLRSGDTVVLSPDSEFFRYFEQDGGRPAER</sequence>
<dbReference type="SUPFAM" id="SSF117892">
    <property type="entry name" value="Band 7/SPFH domain"/>
    <property type="match status" value="1"/>
</dbReference>
<dbReference type="AlphaFoldDB" id="A0A840I314"/>
<dbReference type="InterPro" id="IPR010200">
    <property type="entry name" value="HflC"/>
</dbReference>
<keyword evidence="9" id="KW-1185">Reference proteome</keyword>
<proteinExistence type="inferred from homology"/>
<evidence type="ECO:0000256" key="5">
    <source>
        <dbReference type="ARBA" id="ARBA00023136"/>
    </source>
</evidence>
<keyword evidence="5" id="KW-0472">Membrane</keyword>
<evidence type="ECO:0000256" key="2">
    <source>
        <dbReference type="ARBA" id="ARBA00007862"/>
    </source>
</evidence>
<dbReference type="Pfam" id="PF01145">
    <property type="entry name" value="Band_7"/>
    <property type="match status" value="1"/>
</dbReference>
<accession>A0A840I314</accession>
<dbReference type="CDD" id="cd03405">
    <property type="entry name" value="SPFH_HflC"/>
    <property type="match status" value="1"/>
</dbReference>